<dbReference type="Pfam" id="PF19266">
    <property type="entry name" value="CIS_tube"/>
    <property type="match status" value="1"/>
</dbReference>
<dbReference type="InterPro" id="IPR045361">
    <property type="entry name" value="CIS_tube_prot_N"/>
</dbReference>
<dbReference type="InterPro" id="IPR036779">
    <property type="entry name" value="LysM_dom_sf"/>
</dbReference>
<dbReference type="CDD" id="cd00118">
    <property type="entry name" value="LysM"/>
    <property type="match status" value="1"/>
</dbReference>
<reference evidence="2 3" key="1">
    <citation type="submission" date="2019-03" db="EMBL/GenBank/DDBJ databases">
        <title>Genomic Encyclopedia of Type Strains, Phase IV (KMG-IV): sequencing the most valuable type-strain genomes for metagenomic binning, comparative biology and taxonomic classification.</title>
        <authorList>
            <person name="Goeker M."/>
        </authorList>
    </citation>
    <scope>NUCLEOTIDE SEQUENCE [LARGE SCALE GENOMIC DNA]</scope>
    <source>
        <strain evidence="2 3">DSM 100059</strain>
    </source>
</reference>
<evidence type="ECO:0000313" key="3">
    <source>
        <dbReference type="Proteomes" id="UP000294498"/>
    </source>
</evidence>
<keyword evidence="3" id="KW-1185">Reference proteome</keyword>
<dbReference type="OrthoDB" id="9815939at2"/>
<feature type="domain" description="LysM" evidence="1">
    <location>
        <begin position="171"/>
        <end position="218"/>
    </location>
</feature>
<dbReference type="Proteomes" id="UP000294498">
    <property type="component" value="Unassembled WGS sequence"/>
</dbReference>
<dbReference type="EMBL" id="SODV01000001">
    <property type="protein sequence ID" value="TDX01280.1"/>
    <property type="molecule type" value="Genomic_DNA"/>
</dbReference>
<comment type="caution">
    <text evidence="2">The sequence shown here is derived from an EMBL/GenBank/DDBJ whole genome shotgun (WGS) entry which is preliminary data.</text>
</comment>
<organism evidence="2 3">
    <name type="scientific">Dinghuibacter silviterrae</name>
    <dbReference type="NCBI Taxonomy" id="1539049"/>
    <lineage>
        <taxon>Bacteria</taxon>
        <taxon>Pseudomonadati</taxon>
        <taxon>Bacteroidota</taxon>
        <taxon>Chitinophagia</taxon>
        <taxon>Chitinophagales</taxon>
        <taxon>Chitinophagaceae</taxon>
        <taxon>Dinghuibacter</taxon>
    </lineage>
</organism>
<name>A0A4R8DSR5_9BACT</name>
<dbReference type="Gene3D" id="3.10.350.10">
    <property type="entry name" value="LysM domain"/>
    <property type="match status" value="1"/>
</dbReference>
<protein>
    <recommendedName>
        <fullName evidence="1">LysM domain-containing protein</fullName>
    </recommendedName>
</protein>
<accession>A0A4R8DSR5</accession>
<sequence length="223" mass="24325">MTTSTLAKLKIQACSDPQGNSPTDSIDASINPDSYSLSYGVSYKGSQEKLSNAVTQIFQGMSDTSLSLDIVVDGTGLVPLPSGVSDVDGYLKKLKDIVYTYQGTYHRPNYLKITWGNLIFLGVCDSMSTKYTLFNPSGAALRATVSLKFKQNTDFETKLKLAQASSPDLTHVRTVKAGDTLPLMAYRIYGDSAYYTLVARANNLDHFASIRPGDELYFPPLTS</sequence>
<evidence type="ECO:0000313" key="2">
    <source>
        <dbReference type="EMBL" id="TDX01280.1"/>
    </source>
</evidence>
<proteinExistence type="predicted"/>
<dbReference type="AlphaFoldDB" id="A0A4R8DSR5"/>
<dbReference type="RefSeq" id="WP_133993677.1">
    <property type="nucleotide sequence ID" value="NZ_SODV01000001.1"/>
</dbReference>
<dbReference type="PROSITE" id="PS51782">
    <property type="entry name" value="LYSM"/>
    <property type="match status" value="1"/>
</dbReference>
<gene>
    <name evidence="2" type="ORF">EDB95_2313</name>
</gene>
<evidence type="ECO:0000259" key="1">
    <source>
        <dbReference type="PROSITE" id="PS51782"/>
    </source>
</evidence>
<dbReference type="InterPro" id="IPR018392">
    <property type="entry name" value="LysM"/>
</dbReference>